<dbReference type="GO" id="GO:0008982">
    <property type="term" value="F:protein-N(PI)-phosphohistidine-sugar phosphotransferase activity"/>
    <property type="evidence" value="ECO:0007669"/>
    <property type="project" value="InterPro"/>
</dbReference>
<evidence type="ECO:0000256" key="2">
    <source>
        <dbReference type="ARBA" id="ARBA00022448"/>
    </source>
</evidence>
<dbReference type="Proteomes" id="UP000474024">
    <property type="component" value="Unassembled WGS sequence"/>
</dbReference>
<name>A0A6L5YPV3_9FIRM</name>
<keyword evidence="11" id="KW-1185">Reference proteome</keyword>
<dbReference type="Pfam" id="PF13303">
    <property type="entry name" value="PTS_EIIC_2"/>
    <property type="match status" value="1"/>
</dbReference>
<evidence type="ECO:0000256" key="3">
    <source>
        <dbReference type="ARBA" id="ARBA00022475"/>
    </source>
</evidence>
<feature type="transmembrane region" description="Helical" evidence="8">
    <location>
        <begin position="205"/>
        <end position="231"/>
    </location>
</feature>
<feature type="transmembrane region" description="Helical" evidence="8">
    <location>
        <begin position="180"/>
        <end position="198"/>
    </location>
</feature>
<organism evidence="10 11">
    <name type="scientific">Roseburia porci</name>
    <dbReference type="NCBI Taxonomy" id="2605790"/>
    <lineage>
        <taxon>Bacteria</taxon>
        <taxon>Bacillati</taxon>
        <taxon>Bacillota</taxon>
        <taxon>Clostridia</taxon>
        <taxon>Lachnospirales</taxon>
        <taxon>Lachnospiraceae</taxon>
        <taxon>Roseburia</taxon>
    </lineage>
</organism>
<dbReference type="EMBL" id="VUNI01000004">
    <property type="protein sequence ID" value="MST74227.1"/>
    <property type="molecule type" value="Genomic_DNA"/>
</dbReference>
<dbReference type="AlphaFoldDB" id="A0A6L5YPV3"/>
<dbReference type="RefSeq" id="WP_154429119.1">
    <property type="nucleotide sequence ID" value="NZ_VUNI01000004.1"/>
</dbReference>
<feature type="transmembrane region" description="Helical" evidence="8">
    <location>
        <begin position="76"/>
        <end position="101"/>
    </location>
</feature>
<evidence type="ECO:0000256" key="1">
    <source>
        <dbReference type="ARBA" id="ARBA00004651"/>
    </source>
</evidence>
<dbReference type="GO" id="GO:0005886">
    <property type="term" value="C:plasma membrane"/>
    <property type="evidence" value="ECO:0007669"/>
    <property type="project" value="UniProtKB-SubCell"/>
</dbReference>
<keyword evidence="2" id="KW-0813">Transport</keyword>
<evidence type="ECO:0000313" key="11">
    <source>
        <dbReference type="Proteomes" id="UP000474024"/>
    </source>
</evidence>
<dbReference type="GO" id="GO:0009401">
    <property type="term" value="P:phosphoenolpyruvate-dependent sugar phosphotransferase system"/>
    <property type="evidence" value="ECO:0007669"/>
    <property type="project" value="InterPro"/>
</dbReference>
<feature type="transmembrane region" description="Helical" evidence="8">
    <location>
        <begin position="138"/>
        <end position="160"/>
    </location>
</feature>
<gene>
    <name evidence="10" type="ORF">FYJ75_04135</name>
</gene>
<keyword evidence="7 8" id="KW-0472">Membrane</keyword>
<evidence type="ECO:0000256" key="8">
    <source>
        <dbReference type="SAM" id="Phobius"/>
    </source>
</evidence>
<protein>
    <submittedName>
        <fullName evidence="10">PTS sugar transporter subunit IIC</fullName>
    </submittedName>
</protein>
<evidence type="ECO:0000313" key="10">
    <source>
        <dbReference type="EMBL" id="MST74227.1"/>
    </source>
</evidence>
<reference evidence="10 11" key="1">
    <citation type="submission" date="2019-08" db="EMBL/GenBank/DDBJ databases">
        <title>In-depth cultivation of the pig gut microbiome towards novel bacterial diversity and tailored functional studies.</title>
        <authorList>
            <person name="Wylensek D."/>
            <person name="Hitch T.C.A."/>
            <person name="Clavel T."/>
        </authorList>
    </citation>
    <scope>NUCLEOTIDE SEQUENCE [LARGE SCALE GENOMIC DNA]</scope>
    <source>
        <strain evidence="10 11">MUC/MUC-530-WT-4D</strain>
    </source>
</reference>
<keyword evidence="5 8" id="KW-0812">Transmembrane</keyword>
<evidence type="ECO:0000256" key="4">
    <source>
        <dbReference type="ARBA" id="ARBA00022597"/>
    </source>
</evidence>
<accession>A0A6L5YPV3</accession>
<sequence>MEKCKKILREIFIDGLSGMASGLFATLIIGTIIVQIGTLLPGSAGMYLTYIGKLAQALTGAGIGCGVAVRLKSSPLVTISALAAGQIGAFASKIIAGTVFVDGTVTLTGPGEPLGAFIVVIVAVYLGRLVSGKTQIDILVTPFVCIVSGAAVGLILGPPISSFMTWLGSIINWGTEQAPFLMGIVVSVLMGIILTLPISSAALGVILGLNGIAAGAATIGCCANMVGFAVASFRENRFNGLLAQGLGTSMLQIGNIVKKPVIWLPAIISSAILGPVSTIILHMTNNSTGSGMGTAGLVGQINAYQDMTAGGMAPALVLFEIILMHFVLPALLSFGISEFMRKKGWIKDGDMKLDV</sequence>
<keyword evidence="3" id="KW-1003">Cell membrane</keyword>
<feature type="transmembrane region" description="Helical" evidence="8">
    <location>
        <begin position="12"/>
        <end position="36"/>
    </location>
</feature>
<keyword evidence="4 10" id="KW-0762">Sugar transport</keyword>
<keyword evidence="6 8" id="KW-1133">Transmembrane helix</keyword>
<dbReference type="InterPro" id="IPR003352">
    <property type="entry name" value="PTS_EIIC"/>
</dbReference>
<feature type="transmembrane region" description="Helical" evidence="8">
    <location>
        <begin position="237"/>
        <end position="254"/>
    </location>
</feature>
<evidence type="ECO:0000256" key="6">
    <source>
        <dbReference type="ARBA" id="ARBA00022989"/>
    </source>
</evidence>
<feature type="transmembrane region" description="Helical" evidence="8">
    <location>
        <begin position="261"/>
        <end position="283"/>
    </location>
</feature>
<comment type="subcellular location">
    <subcellularLocation>
        <location evidence="1">Cell membrane</location>
        <topology evidence="1">Multi-pass membrane protein</topology>
    </subcellularLocation>
</comment>
<feature type="transmembrane region" description="Helical" evidence="8">
    <location>
        <begin position="48"/>
        <end position="69"/>
    </location>
</feature>
<evidence type="ECO:0000259" key="9">
    <source>
        <dbReference type="Pfam" id="PF13303"/>
    </source>
</evidence>
<comment type="caution">
    <text evidence="10">The sequence shown here is derived from an EMBL/GenBank/DDBJ whole genome shotgun (WGS) entry which is preliminary data.</text>
</comment>
<feature type="domain" description="Phosphotransferase system EIIC" evidence="9">
    <location>
        <begin position="15"/>
        <end position="353"/>
    </location>
</feature>
<feature type="transmembrane region" description="Helical" evidence="8">
    <location>
        <begin position="315"/>
        <end position="337"/>
    </location>
</feature>
<feature type="transmembrane region" description="Helical" evidence="8">
    <location>
        <begin position="113"/>
        <end position="131"/>
    </location>
</feature>
<proteinExistence type="predicted"/>
<evidence type="ECO:0000256" key="7">
    <source>
        <dbReference type="ARBA" id="ARBA00023136"/>
    </source>
</evidence>
<evidence type="ECO:0000256" key="5">
    <source>
        <dbReference type="ARBA" id="ARBA00022692"/>
    </source>
</evidence>